<feature type="transmembrane region" description="Helical" evidence="1">
    <location>
        <begin position="75"/>
        <end position="95"/>
    </location>
</feature>
<dbReference type="KEGG" id="ncs:NCAS_0H01350"/>
<dbReference type="PANTHER" id="PTHR38402:SF1">
    <property type="entry name" value="MITOCHONDRIAL OUTER MEMBRANE PROTEIN OM14"/>
    <property type="match status" value="1"/>
</dbReference>
<dbReference type="GO" id="GO:1990593">
    <property type="term" value="F:nascent polypeptide-associated complex binding"/>
    <property type="evidence" value="ECO:0007669"/>
    <property type="project" value="EnsemblFungi"/>
</dbReference>
<feature type="domain" description="Mitochondrial outer membrane protein OM14 C-terminal" evidence="2">
    <location>
        <begin position="69"/>
        <end position="138"/>
    </location>
</feature>
<dbReference type="InParanoid" id="G0VIW8"/>
<protein>
    <recommendedName>
        <fullName evidence="2">Mitochondrial outer membrane protein OM14 C-terminal domain-containing protein</fullName>
    </recommendedName>
</protein>
<accession>G0VIW8</accession>
<dbReference type="GO" id="GO:0005741">
    <property type="term" value="C:mitochondrial outer membrane"/>
    <property type="evidence" value="ECO:0007669"/>
    <property type="project" value="EnsemblFungi"/>
</dbReference>
<dbReference type="RefSeq" id="XP_003677794.1">
    <property type="nucleotide sequence ID" value="XM_003677746.1"/>
</dbReference>
<dbReference type="eggNOG" id="ENOG502S89U">
    <property type="taxonomic scope" value="Eukaryota"/>
</dbReference>
<dbReference type="FunCoup" id="G0VIW8">
    <property type="interactions" value="140"/>
</dbReference>
<evidence type="ECO:0000313" key="3">
    <source>
        <dbReference type="EMBL" id="CCC71445.1"/>
    </source>
</evidence>
<dbReference type="Pfam" id="PF17304">
    <property type="entry name" value="OM14_C"/>
    <property type="match status" value="1"/>
</dbReference>
<dbReference type="STRING" id="1064592.G0VIW8"/>
<organism evidence="3 4">
    <name type="scientific">Naumovozyma castellii</name>
    <name type="common">Yeast</name>
    <name type="synonym">Saccharomyces castellii</name>
    <dbReference type="NCBI Taxonomy" id="27288"/>
    <lineage>
        <taxon>Eukaryota</taxon>
        <taxon>Fungi</taxon>
        <taxon>Dikarya</taxon>
        <taxon>Ascomycota</taxon>
        <taxon>Saccharomycotina</taxon>
        <taxon>Saccharomycetes</taxon>
        <taxon>Saccharomycetales</taxon>
        <taxon>Saccharomycetaceae</taxon>
        <taxon>Naumovozyma</taxon>
    </lineage>
</organism>
<dbReference type="GO" id="GO:0006626">
    <property type="term" value="P:protein targeting to mitochondrion"/>
    <property type="evidence" value="ECO:0007669"/>
    <property type="project" value="EnsemblFungi"/>
</dbReference>
<keyword evidence="1" id="KW-0812">Transmembrane</keyword>
<proteinExistence type="predicted"/>
<dbReference type="OrthoDB" id="4034431at2759"/>
<reference evidence="3 4" key="1">
    <citation type="journal article" date="2011" name="Proc. Natl. Acad. Sci. U.S.A.">
        <title>Evolutionary erosion of yeast sex chromosomes by mating-type switching accidents.</title>
        <authorList>
            <person name="Gordon J.L."/>
            <person name="Armisen D."/>
            <person name="Proux-Wera E."/>
            <person name="Oheigeartaigh S.S."/>
            <person name="Byrne K.P."/>
            <person name="Wolfe K.H."/>
        </authorList>
    </citation>
    <scope>NUCLEOTIDE SEQUENCE [LARGE SCALE GENOMIC DNA]</scope>
    <source>
        <strain evidence="4">ATCC 76901 / BCRC 22586 / CBS 4309 / NBRC 1992 / NRRL Y-12630</strain>
    </source>
</reference>
<evidence type="ECO:0000259" key="2">
    <source>
        <dbReference type="Pfam" id="PF17304"/>
    </source>
</evidence>
<keyword evidence="1" id="KW-1133">Transmembrane helix</keyword>
<reference key="2">
    <citation type="submission" date="2011-08" db="EMBL/GenBank/DDBJ databases">
        <title>Genome sequence of Naumovozyma castellii.</title>
        <authorList>
            <person name="Gordon J.L."/>
            <person name="Armisen D."/>
            <person name="Proux-Wera E."/>
            <person name="OhEigeartaigh S.S."/>
            <person name="Byrne K.P."/>
            <person name="Wolfe K.H."/>
        </authorList>
    </citation>
    <scope>NUCLEOTIDE SEQUENCE</scope>
    <source>
        <strain>Type strain:CBS 4309</strain>
    </source>
</reference>
<dbReference type="InterPro" id="IPR039454">
    <property type="entry name" value="OM14"/>
</dbReference>
<dbReference type="GeneID" id="96905124"/>
<evidence type="ECO:0000313" key="4">
    <source>
        <dbReference type="Proteomes" id="UP000001640"/>
    </source>
</evidence>
<dbReference type="InterPro" id="IPR039453">
    <property type="entry name" value="OM14_C"/>
</dbReference>
<dbReference type="GO" id="GO:0033750">
    <property type="term" value="P:ribosome localization"/>
    <property type="evidence" value="ECO:0007669"/>
    <property type="project" value="EnsemblFungi"/>
</dbReference>
<dbReference type="PANTHER" id="PTHR38402">
    <property type="entry name" value="MITOCHONDRIAL OUTER MEMBRANE PROTEIN OM14"/>
    <property type="match status" value="1"/>
</dbReference>
<keyword evidence="4" id="KW-1185">Reference proteome</keyword>
<evidence type="ECO:0000256" key="1">
    <source>
        <dbReference type="SAM" id="Phobius"/>
    </source>
</evidence>
<sequence length="141" mass="15422">MSTTTNETALPQEKKTPEHKKCGCAGVKAKLSQFSNCVYSSLLSTKDHIVKGAHVCLVGHWNFIKCLATELQNPVVLLNVILGSGVITGLLNGYIKYEKRFLKGKTNNEILGCAGAAVALLTLDGFVSKRYYSKFDQKKNL</sequence>
<name>G0VIW8_NAUCA</name>
<gene>
    <name evidence="3" type="primary">NCAS0H01350</name>
    <name evidence="3" type="ordered locus">NCAS_0H01350</name>
</gene>
<dbReference type="AlphaFoldDB" id="G0VIW8"/>
<dbReference type="GO" id="GO:0044289">
    <property type="term" value="C:mitochondrial inner-outer membrane contact site"/>
    <property type="evidence" value="ECO:0007669"/>
    <property type="project" value="EnsemblFungi"/>
</dbReference>
<dbReference type="HOGENOM" id="CLU_156741_0_0_1"/>
<dbReference type="EMBL" id="HE576759">
    <property type="protein sequence ID" value="CCC71445.1"/>
    <property type="molecule type" value="Genomic_DNA"/>
</dbReference>
<keyword evidence="1" id="KW-0472">Membrane</keyword>
<dbReference type="Proteomes" id="UP000001640">
    <property type="component" value="Chromosome 8"/>
</dbReference>